<feature type="signal peptide" evidence="1">
    <location>
        <begin position="1"/>
        <end position="25"/>
    </location>
</feature>
<geneLocation type="plasmid" evidence="2">
    <name>pVH1</name>
</geneLocation>
<protein>
    <submittedName>
        <fullName evidence="2">Uncharacterized protein</fullName>
    </submittedName>
</protein>
<keyword evidence="2" id="KW-0614">Plasmid</keyword>
<organism evidence="2">
    <name type="scientific">Vibrio harveyi</name>
    <name type="common">Beneckea harveyi</name>
    <dbReference type="NCBI Taxonomy" id="669"/>
    <lineage>
        <taxon>Bacteria</taxon>
        <taxon>Pseudomonadati</taxon>
        <taxon>Pseudomonadota</taxon>
        <taxon>Gammaproteobacteria</taxon>
        <taxon>Vibrionales</taxon>
        <taxon>Vibrionaceae</taxon>
        <taxon>Vibrio</taxon>
    </lineage>
</organism>
<feature type="chain" id="PRO_5003196667" evidence="1">
    <location>
        <begin position="26"/>
        <end position="120"/>
    </location>
</feature>
<dbReference type="EMBL" id="HM752271">
    <property type="protein sequence ID" value="ADQ53969.1"/>
    <property type="molecule type" value="Genomic_DNA"/>
</dbReference>
<name>E5G5P0_VIBHA</name>
<evidence type="ECO:0000256" key="1">
    <source>
        <dbReference type="SAM" id="SignalP"/>
    </source>
</evidence>
<reference evidence="2" key="1">
    <citation type="submission" date="2010-07" db="EMBL/GenBank/DDBJ databases">
        <title>Gene structure and function analysis of the virulence-related plasmid pVH1 from Vibrio harveyi VIB645.</title>
        <authorList>
            <person name="Hou X."/>
            <person name="Sun J."/>
            <person name="Sun B."/>
            <person name="Liu J."/>
            <person name="Zhang X."/>
        </authorList>
    </citation>
    <scope>NUCLEOTIDE SEQUENCE</scope>
    <source>
        <strain evidence="2">VIB645</strain>
        <plasmid evidence="2">pVH1</plasmid>
    </source>
</reference>
<accession>E5G5P0</accession>
<evidence type="ECO:0000313" key="2">
    <source>
        <dbReference type="EMBL" id="ADQ53969.1"/>
    </source>
</evidence>
<proteinExistence type="predicted"/>
<keyword evidence="1" id="KW-0732">Signal</keyword>
<dbReference type="AlphaFoldDB" id="E5G5P0"/>
<sequence>MRRTLKKAFMTLLVLWGVLLSSALAQVAQFVASHFDARDYVIANYIASQPAQAEPAITQAVQHCLEPSTLKTDSLSIPPPTPPISVYECLRQQNQPKLAIDIQTSDSAMQSVSWPLSLFW</sequence>